<dbReference type="Proteomes" id="UP001066276">
    <property type="component" value="Chromosome 8"/>
</dbReference>
<dbReference type="EMBL" id="JANPWB010000012">
    <property type="protein sequence ID" value="KAJ1116155.1"/>
    <property type="molecule type" value="Genomic_DNA"/>
</dbReference>
<sequence length="89" mass="9485">MLATLRGLRSDPAIARSSVCASMGLCIIDRSRCGHITCNAALASCGIRIPAPSQLLAWIAYTAVISEEHPGSFVMSCILKCNSFDKQDV</sequence>
<organism evidence="1 2">
    <name type="scientific">Pleurodeles waltl</name>
    <name type="common">Iberian ribbed newt</name>
    <dbReference type="NCBI Taxonomy" id="8319"/>
    <lineage>
        <taxon>Eukaryota</taxon>
        <taxon>Metazoa</taxon>
        <taxon>Chordata</taxon>
        <taxon>Craniata</taxon>
        <taxon>Vertebrata</taxon>
        <taxon>Euteleostomi</taxon>
        <taxon>Amphibia</taxon>
        <taxon>Batrachia</taxon>
        <taxon>Caudata</taxon>
        <taxon>Salamandroidea</taxon>
        <taxon>Salamandridae</taxon>
        <taxon>Pleurodelinae</taxon>
        <taxon>Pleurodeles</taxon>
    </lineage>
</organism>
<dbReference type="AlphaFoldDB" id="A0AAV7NMH4"/>
<protein>
    <submittedName>
        <fullName evidence="1">Uncharacterized protein</fullName>
    </submittedName>
</protein>
<evidence type="ECO:0000313" key="2">
    <source>
        <dbReference type="Proteomes" id="UP001066276"/>
    </source>
</evidence>
<evidence type="ECO:0000313" key="1">
    <source>
        <dbReference type="EMBL" id="KAJ1116155.1"/>
    </source>
</evidence>
<reference evidence="1" key="1">
    <citation type="journal article" date="2022" name="bioRxiv">
        <title>Sequencing and chromosome-scale assembly of the giantPleurodeles waltlgenome.</title>
        <authorList>
            <person name="Brown T."/>
            <person name="Elewa A."/>
            <person name="Iarovenko S."/>
            <person name="Subramanian E."/>
            <person name="Araus A.J."/>
            <person name="Petzold A."/>
            <person name="Susuki M."/>
            <person name="Suzuki K.-i.T."/>
            <person name="Hayashi T."/>
            <person name="Toyoda A."/>
            <person name="Oliveira C."/>
            <person name="Osipova E."/>
            <person name="Leigh N.D."/>
            <person name="Simon A."/>
            <person name="Yun M.H."/>
        </authorList>
    </citation>
    <scope>NUCLEOTIDE SEQUENCE</scope>
    <source>
        <strain evidence="1">20211129_DDA</strain>
        <tissue evidence="1">Liver</tissue>
    </source>
</reference>
<accession>A0AAV7NMH4</accession>
<keyword evidence="2" id="KW-1185">Reference proteome</keyword>
<gene>
    <name evidence="1" type="ORF">NDU88_004374</name>
</gene>
<comment type="caution">
    <text evidence="1">The sequence shown here is derived from an EMBL/GenBank/DDBJ whole genome shotgun (WGS) entry which is preliminary data.</text>
</comment>
<proteinExistence type="predicted"/>
<name>A0AAV7NMH4_PLEWA</name>